<dbReference type="AlphaFoldDB" id="A0A9P5VB03"/>
<protein>
    <submittedName>
        <fullName evidence="2">Uncharacterized protein</fullName>
    </submittedName>
</protein>
<gene>
    <name evidence="2" type="ORF">BG015_007830</name>
</gene>
<evidence type="ECO:0000313" key="3">
    <source>
        <dbReference type="Proteomes" id="UP000748756"/>
    </source>
</evidence>
<evidence type="ECO:0000313" key="2">
    <source>
        <dbReference type="EMBL" id="KAF9150363.1"/>
    </source>
</evidence>
<name>A0A9P5VB03_9FUNG</name>
<accession>A0A9P5VB03</accession>
<feature type="compositionally biased region" description="Basic and acidic residues" evidence="1">
    <location>
        <begin position="281"/>
        <end position="299"/>
    </location>
</feature>
<comment type="caution">
    <text evidence="2">The sequence shown here is derived from an EMBL/GenBank/DDBJ whole genome shotgun (WGS) entry which is preliminary data.</text>
</comment>
<evidence type="ECO:0000256" key="1">
    <source>
        <dbReference type="SAM" id="MobiDB-lite"/>
    </source>
</evidence>
<feature type="region of interest" description="Disordered" evidence="1">
    <location>
        <begin position="34"/>
        <end position="65"/>
    </location>
</feature>
<sequence length="988" mass="109114">MLQFTRHKVEGTHPAALSLSVTLVQVGSNQSGYLNLPDFGERSDHDDLQPEPPCTTATPGSKNNRAADSFLTAEVTGDYPSMTRNERILSHPMLNPNQSRPKRQILVNPSTAPLSSSPLPRVAVNIVLPSPESSPVLARRRGAVVSAMNEESLVFGTAPVALYGVAGSGSPPRPHTPFLTVATTAHRVSNVTYMPDSYFSTVFVDVSFSPKDNLEAGLAHPPMPAHYPYLPSWYLAMPLRIAQLVEPALFSQPVYWIDYAYRRRRLSLLSSMHSAEEDQQEKDSSSSADEKEREKGDNCFELDVHLEDRLSGSTNGQLLPVSPEFSYFEAKAASRRAVSNNKKLSDLFNTSDRFGSAVFLTDMAQSSVGDDRSNDTPASTSTPGEWPPAELKNLTLNCLYDTQPTSPLAGAFPAQSPLVDAFATFVSDAQPQAAAAPLHEQTLQAAMRYLNTPTARLPLSSLSAEEVERIKKTIEVTLPEPEPKYHQVTLADQAPSDNYEQTEKCGDLGRSLSSSTSQTQKQQRHGESGDGQTMVSLPEKHQSLQNSGDDTASYYGAVVLPQRSCISAADFNATARARAGLKKNSSRLQQQHQPHPIDQRQSIDQDVQEKKREKGSFPVYNSHDLLEDFVVSSLVRTWIGDDSATVTPDSDTEGSGSVTPGAAAAVEVGIVKMEQKDEFTVQMDVMLSQFEKTLVPAQLEGKGQLLKGDVAREVLSERVLEMSSESGLVIEGPEGGENEDVFVDAKGEECVQLLNKPHQFQHSHSHLRNLYPPESPQAINLPEIPSYVLDRQGQTQVLDPATPSSHPSDWTFQPGPHHTPVVNNTVVVTCEGCFGQFEVSPDNHDVLERHQAESCQAPLQQKWQRCLLIAEKITSRETEGRKVWETIRRRGRRGAYRVLSRTINWLMDVLMRQLQLVQALVDEDDFDADAGRLVQEESQEVVKEVVHGSGYWWPALPNDGGSQKKEVESKEDEEEEDGDDEAERYWWL</sequence>
<dbReference type="Proteomes" id="UP000748756">
    <property type="component" value="Unassembled WGS sequence"/>
</dbReference>
<feature type="region of interest" description="Disordered" evidence="1">
    <location>
        <begin position="490"/>
        <end position="534"/>
    </location>
</feature>
<keyword evidence="3" id="KW-1185">Reference proteome</keyword>
<feature type="region of interest" description="Disordered" evidence="1">
    <location>
        <begin position="272"/>
        <end position="299"/>
    </location>
</feature>
<feature type="region of interest" description="Disordered" evidence="1">
    <location>
        <begin position="366"/>
        <end position="387"/>
    </location>
</feature>
<reference evidence="2" key="1">
    <citation type="journal article" date="2020" name="Fungal Divers.">
        <title>Resolving the Mortierellaceae phylogeny through synthesis of multi-gene phylogenetics and phylogenomics.</title>
        <authorList>
            <person name="Vandepol N."/>
            <person name="Liber J."/>
            <person name="Desiro A."/>
            <person name="Na H."/>
            <person name="Kennedy M."/>
            <person name="Barry K."/>
            <person name="Grigoriev I.V."/>
            <person name="Miller A.N."/>
            <person name="O'Donnell K."/>
            <person name="Stajich J.E."/>
            <person name="Bonito G."/>
        </authorList>
    </citation>
    <scope>NUCLEOTIDE SEQUENCE</scope>
    <source>
        <strain evidence="2">NRRL 6426</strain>
    </source>
</reference>
<feature type="region of interest" description="Disordered" evidence="1">
    <location>
        <begin position="580"/>
        <end position="614"/>
    </location>
</feature>
<dbReference type="OrthoDB" id="2435331at2759"/>
<feature type="region of interest" description="Disordered" evidence="1">
    <location>
        <begin position="952"/>
        <end position="988"/>
    </location>
</feature>
<feature type="compositionally biased region" description="Polar residues" evidence="1">
    <location>
        <begin position="55"/>
        <end position="65"/>
    </location>
</feature>
<feature type="compositionally biased region" description="Basic and acidic residues" evidence="1">
    <location>
        <begin position="595"/>
        <end position="614"/>
    </location>
</feature>
<organism evidence="2 3">
    <name type="scientific">Linnemannia schmuckeri</name>
    <dbReference type="NCBI Taxonomy" id="64567"/>
    <lineage>
        <taxon>Eukaryota</taxon>
        <taxon>Fungi</taxon>
        <taxon>Fungi incertae sedis</taxon>
        <taxon>Mucoromycota</taxon>
        <taxon>Mortierellomycotina</taxon>
        <taxon>Mortierellomycetes</taxon>
        <taxon>Mortierellales</taxon>
        <taxon>Mortierellaceae</taxon>
        <taxon>Linnemannia</taxon>
    </lineage>
</organism>
<dbReference type="EMBL" id="JAAAUQ010000425">
    <property type="protein sequence ID" value="KAF9150363.1"/>
    <property type="molecule type" value="Genomic_DNA"/>
</dbReference>
<feature type="compositionally biased region" description="Basic and acidic residues" evidence="1">
    <location>
        <begin position="39"/>
        <end position="48"/>
    </location>
</feature>
<proteinExistence type="predicted"/>
<feature type="compositionally biased region" description="Acidic residues" evidence="1">
    <location>
        <begin position="969"/>
        <end position="982"/>
    </location>
</feature>